<dbReference type="CDD" id="cd16448">
    <property type="entry name" value="RING-H2"/>
    <property type="match status" value="1"/>
</dbReference>
<keyword evidence="4 8" id="KW-0863">Zinc-finger</keyword>
<protein>
    <recommendedName>
        <fullName evidence="11">RING-type domain-containing protein</fullName>
    </recommendedName>
</protein>
<keyword evidence="13" id="KW-1185">Reference proteome</keyword>
<evidence type="ECO:0000259" key="11">
    <source>
        <dbReference type="PROSITE" id="PS50089"/>
    </source>
</evidence>
<name>A0AAD1X6P5_EUPCR</name>
<dbReference type="Pfam" id="PF13639">
    <property type="entry name" value="zf-RING_2"/>
    <property type="match status" value="1"/>
</dbReference>
<dbReference type="Gene3D" id="3.30.40.10">
    <property type="entry name" value="Zinc/RING finger domain, C3HC4 (zinc finger)"/>
    <property type="match status" value="1"/>
</dbReference>
<feature type="transmembrane region" description="Helical" evidence="10">
    <location>
        <begin position="47"/>
        <end position="72"/>
    </location>
</feature>
<dbReference type="SMART" id="SM00184">
    <property type="entry name" value="RING"/>
    <property type="match status" value="1"/>
</dbReference>
<dbReference type="GO" id="GO:0008270">
    <property type="term" value="F:zinc ion binding"/>
    <property type="evidence" value="ECO:0007669"/>
    <property type="project" value="UniProtKB-KW"/>
</dbReference>
<proteinExistence type="predicted"/>
<evidence type="ECO:0000256" key="4">
    <source>
        <dbReference type="ARBA" id="ARBA00022771"/>
    </source>
</evidence>
<evidence type="ECO:0000256" key="5">
    <source>
        <dbReference type="ARBA" id="ARBA00022833"/>
    </source>
</evidence>
<evidence type="ECO:0000256" key="9">
    <source>
        <dbReference type="SAM" id="MobiDB-lite"/>
    </source>
</evidence>
<comment type="subcellular location">
    <subcellularLocation>
        <location evidence="1">Membrane</location>
    </subcellularLocation>
</comment>
<dbReference type="GO" id="GO:0016020">
    <property type="term" value="C:membrane"/>
    <property type="evidence" value="ECO:0007669"/>
    <property type="project" value="UniProtKB-SubCell"/>
</dbReference>
<dbReference type="InterPro" id="IPR001841">
    <property type="entry name" value="Znf_RING"/>
</dbReference>
<evidence type="ECO:0000313" key="12">
    <source>
        <dbReference type="EMBL" id="CAI2362804.1"/>
    </source>
</evidence>
<evidence type="ECO:0000256" key="1">
    <source>
        <dbReference type="ARBA" id="ARBA00004370"/>
    </source>
</evidence>
<evidence type="ECO:0000256" key="8">
    <source>
        <dbReference type="PROSITE-ProRule" id="PRU00175"/>
    </source>
</evidence>
<feature type="region of interest" description="Disordered" evidence="9">
    <location>
        <begin position="451"/>
        <end position="481"/>
    </location>
</feature>
<evidence type="ECO:0000256" key="6">
    <source>
        <dbReference type="ARBA" id="ARBA00022989"/>
    </source>
</evidence>
<feature type="region of interest" description="Disordered" evidence="9">
    <location>
        <begin position="499"/>
        <end position="531"/>
    </location>
</feature>
<dbReference type="AlphaFoldDB" id="A0AAD1X6P5"/>
<comment type="caution">
    <text evidence="12">The sequence shown here is derived from an EMBL/GenBank/DDBJ whole genome shotgun (WGS) entry which is preliminary data.</text>
</comment>
<dbReference type="SUPFAM" id="SSF57850">
    <property type="entry name" value="RING/U-box"/>
    <property type="match status" value="1"/>
</dbReference>
<feature type="compositionally biased region" description="Polar residues" evidence="9">
    <location>
        <begin position="499"/>
        <end position="510"/>
    </location>
</feature>
<accession>A0AAD1X6P5</accession>
<dbReference type="InterPro" id="IPR013083">
    <property type="entry name" value="Znf_RING/FYVE/PHD"/>
</dbReference>
<dbReference type="Proteomes" id="UP001295684">
    <property type="component" value="Unassembled WGS sequence"/>
</dbReference>
<evidence type="ECO:0000256" key="7">
    <source>
        <dbReference type="ARBA" id="ARBA00023136"/>
    </source>
</evidence>
<dbReference type="PANTHER" id="PTHR46539">
    <property type="entry name" value="E3 UBIQUITIN-PROTEIN LIGASE ATL42"/>
    <property type="match status" value="1"/>
</dbReference>
<keyword evidence="2 10" id="KW-0812">Transmembrane</keyword>
<keyword evidence="5" id="KW-0862">Zinc</keyword>
<gene>
    <name evidence="12" type="ORF">ECRASSUSDP1_LOCUS4132</name>
</gene>
<keyword evidence="6 10" id="KW-1133">Transmembrane helix</keyword>
<evidence type="ECO:0000313" key="13">
    <source>
        <dbReference type="Proteomes" id="UP001295684"/>
    </source>
</evidence>
<feature type="compositionally biased region" description="Polar residues" evidence="9">
    <location>
        <begin position="518"/>
        <end position="531"/>
    </location>
</feature>
<reference evidence="12" key="1">
    <citation type="submission" date="2023-07" db="EMBL/GenBank/DDBJ databases">
        <authorList>
            <consortium name="AG Swart"/>
            <person name="Singh M."/>
            <person name="Singh A."/>
            <person name="Seah K."/>
            <person name="Emmerich C."/>
        </authorList>
    </citation>
    <scope>NUCLEOTIDE SEQUENCE</scope>
    <source>
        <strain evidence="12">DP1</strain>
    </source>
</reference>
<evidence type="ECO:0000256" key="10">
    <source>
        <dbReference type="SAM" id="Phobius"/>
    </source>
</evidence>
<feature type="domain" description="RING-type" evidence="11">
    <location>
        <begin position="375"/>
        <end position="421"/>
    </location>
</feature>
<evidence type="ECO:0000256" key="2">
    <source>
        <dbReference type="ARBA" id="ARBA00022692"/>
    </source>
</evidence>
<dbReference type="PROSITE" id="PS50089">
    <property type="entry name" value="ZF_RING_2"/>
    <property type="match status" value="1"/>
</dbReference>
<dbReference type="EMBL" id="CAMPGE010003960">
    <property type="protein sequence ID" value="CAI2362804.1"/>
    <property type="molecule type" value="Genomic_DNA"/>
</dbReference>
<evidence type="ECO:0000256" key="3">
    <source>
        <dbReference type="ARBA" id="ARBA00022723"/>
    </source>
</evidence>
<feature type="compositionally biased region" description="Polar residues" evidence="9">
    <location>
        <begin position="451"/>
        <end position="474"/>
    </location>
</feature>
<keyword evidence="3" id="KW-0479">Metal-binding</keyword>
<keyword evidence="7 10" id="KW-0472">Membrane</keyword>
<dbReference type="PANTHER" id="PTHR46539:SF1">
    <property type="entry name" value="E3 UBIQUITIN-PROTEIN LIGASE ATL42"/>
    <property type="match status" value="1"/>
</dbReference>
<feature type="transmembrane region" description="Helical" evidence="10">
    <location>
        <begin position="296"/>
        <end position="322"/>
    </location>
</feature>
<sequence length="531" mass="59681">MRGEGDGSEEGDFRGLRGVLGGFEGVYGGEVGLNRIVLGFWGLKRIFWGQAGICVVCGLLIAEILVFLGYILMRVSASDFGSGNSEWWNNDIIMDNNFDKTNLWDTIINEAPALTASYSKRRKLVTCSSFTNCTSCNAEDLCKYSSGSCIDNPSGSKTQQEYAVCQDTTLSNRYCKDYTGTTRNLVPNSEIDVMHIASGGTIAPGVYCEWKMTMEDNIPVQFLVSWTSEANQEVFIDVTMTGGDTTLVDNERIKRLRYNFEAHNTVAVTIATIQKTSSSSSSYTVKVQNPSNQISGFLIALLIALLAVCITLVFCTFLVVVWTACTRRNRNIRTVNLRNRNLRRAEKEKRVIEILHENPIMLYKDIKVDYDQTACVVCLEDFNNESDCEIRVMPKCHHIFHSKCVEEWFENSTDVNCPHCNIKMLTKAELAIEDPKIKNDDDQVELENRNTQNLQQMQSPERQMVATQRTQGTPQLPHEESKNQMLPLHIEINQVESSHPSIIPLNNSLVNPEDPVPRSTSTPVESFRANS</sequence>
<organism evidence="12 13">
    <name type="scientific">Euplotes crassus</name>
    <dbReference type="NCBI Taxonomy" id="5936"/>
    <lineage>
        <taxon>Eukaryota</taxon>
        <taxon>Sar</taxon>
        <taxon>Alveolata</taxon>
        <taxon>Ciliophora</taxon>
        <taxon>Intramacronucleata</taxon>
        <taxon>Spirotrichea</taxon>
        <taxon>Hypotrichia</taxon>
        <taxon>Euplotida</taxon>
        <taxon>Euplotidae</taxon>
        <taxon>Moneuplotes</taxon>
    </lineage>
</organism>